<evidence type="ECO:0000313" key="1">
    <source>
        <dbReference type="EnsemblMetazoa" id="GBRI015504-PA"/>
    </source>
</evidence>
<dbReference type="EnsemblMetazoa" id="GBRI015504-RA">
    <property type="protein sequence ID" value="GBRI015504-PA"/>
    <property type="gene ID" value="GBRI015504"/>
</dbReference>
<reference evidence="2" key="1">
    <citation type="submission" date="2014-03" db="EMBL/GenBank/DDBJ databases">
        <authorList>
            <person name="Aksoy S."/>
            <person name="Warren W."/>
            <person name="Wilson R.K."/>
        </authorList>
    </citation>
    <scope>NUCLEOTIDE SEQUENCE [LARGE SCALE GENOMIC DNA]</scope>
    <source>
        <strain evidence="2">IAEA</strain>
    </source>
</reference>
<proteinExistence type="predicted"/>
<sequence>MDKRNKINELLKQSIVNVCYTTLGIVVVDIVDDKSPILSTLTLNGRDLSNIKSGGDFEPMPCKPANTGKSKFNACRLCCSGSCSKCVVAVVVIVQLLGIGVADTAVGLDDFETILVPGLRLDQSVPLTLHERKHQDNEYAERRVLALITLSKKSSTQYK</sequence>
<dbReference type="VEuPathDB" id="VectorBase:GBRI015504"/>
<keyword evidence="2" id="KW-1185">Reference proteome</keyword>
<accession>A0A1A9WDD2</accession>
<dbReference type="Proteomes" id="UP000091820">
    <property type="component" value="Unassembled WGS sequence"/>
</dbReference>
<reference evidence="1" key="2">
    <citation type="submission" date="2020-05" db="UniProtKB">
        <authorList>
            <consortium name="EnsemblMetazoa"/>
        </authorList>
    </citation>
    <scope>IDENTIFICATION</scope>
    <source>
        <strain evidence="1">IAEA</strain>
    </source>
</reference>
<name>A0A1A9WDD2_9MUSC</name>
<protein>
    <submittedName>
        <fullName evidence="1">Uncharacterized protein</fullName>
    </submittedName>
</protein>
<evidence type="ECO:0000313" key="2">
    <source>
        <dbReference type="Proteomes" id="UP000091820"/>
    </source>
</evidence>
<organism evidence="1 2">
    <name type="scientific">Glossina brevipalpis</name>
    <dbReference type="NCBI Taxonomy" id="37001"/>
    <lineage>
        <taxon>Eukaryota</taxon>
        <taxon>Metazoa</taxon>
        <taxon>Ecdysozoa</taxon>
        <taxon>Arthropoda</taxon>
        <taxon>Hexapoda</taxon>
        <taxon>Insecta</taxon>
        <taxon>Pterygota</taxon>
        <taxon>Neoptera</taxon>
        <taxon>Endopterygota</taxon>
        <taxon>Diptera</taxon>
        <taxon>Brachycera</taxon>
        <taxon>Muscomorpha</taxon>
        <taxon>Hippoboscoidea</taxon>
        <taxon>Glossinidae</taxon>
        <taxon>Glossina</taxon>
    </lineage>
</organism>
<dbReference type="AlphaFoldDB" id="A0A1A9WDD2"/>